<dbReference type="Proteomes" id="UP000254633">
    <property type="component" value="Unassembled WGS sequence"/>
</dbReference>
<proteinExistence type="predicted"/>
<protein>
    <recommendedName>
        <fullName evidence="1">Bacterial toxin 44 domain-containing protein</fullName>
    </recommendedName>
</protein>
<feature type="domain" description="Bacterial toxin 44" evidence="1">
    <location>
        <begin position="61"/>
        <end position="129"/>
    </location>
</feature>
<sequence length="134" mass="14643">MRFPVYSTPYDISSFAPPGVDVVSHMVIARLHGGASLMTYVWFYQMVRNHGPWDYKQSHPQYANFGNFHYGAIGAAAGIPDGVLLRGAGAAQILAGTSNPVEFAQYHAVDAYGDDPVDQSWIKAGIDYARRSGF</sequence>
<evidence type="ECO:0000313" key="2">
    <source>
        <dbReference type="EMBL" id="SUG53985.1"/>
    </source>
</evidence>
<dbReference type="EMBL" id="UGXH01000003">
    <property type="protein sequence ID" value="SUG53985.1"/>
    <property type="molecule type" value="Genomic_DNA"/>
</dbReference>
<organism evidence="2 3">
    <name type="scientific">Salmonella diarizonae</name>
    <dbReference type="NCBI Taxonomy" id="59204"/>
    <lineage>
        <taxon>Bacteria</taxon>
        <taxon>Pseudomonadati</taxon>
        <taxon>Pseudomonadota</taxon>
        <taxon>Gammaproteobacteria</taxon>
        <taxon>Enterobacterales</taxon>
        <taxon>Enterobacteriaceae</taxon>
        <taxon>Salmonella</taxon>
    </lineage>
</organism>
<reference evidence="2 3" key="1">
    <citation type="submission" date="2018-06" db="EMBL/GenBank/DDBJ databases">
        <authorList>
            <consortium name="Pathogen Informatics"/>
            <person name="Doyle S."/>
        </authorList>
    </citation>
    <scope>NUCLEOTIDE SEQUENCE [LARGE SCALE GENOMIC DNA]</scope>
    <source>
        <strain evidence="2 3">NCTC10060</strain>
    </source>
</reference>
<evidence type="ECO:0000259" key="1">
    <source>
        <dbReference type="Pfam" id="PF15607"/>
    </source>
</evidence>
<dbReference type="InterPro" id="IPR028946">
    <property type="entry name" value="Ntox44"/>
</dbReference>
<accession>A0A379TWB3</accession>
<dbReference type="Pfam" id="PF15607">
    <property type="entry name" value="Ntox44"/>
    <property type="match status" value="1"/>
</dbReference>
<evidence type="ECO:0000313" key="3">
    <source>
        <dbReference type="Proteomes" id="UP000254633"/>
    </source>
</evidence>
<name>A0A379TWB3_SALDZ</name>
<dbReference type="AlphaFoldDB" id="A0A379TWB3"/>
<gene>
    <name evidence="2" type="ORF">NCTC10060_01057</name>
</gene>